<protein>
    <recommendedName>
        <fullName evidence="4">Protein SprT-like</fullName>
    </recommendedName>
</protein>
<evidence type="ECO:0000256" key="2">
    <source>
        <dbReference type="ARBA" id="ARBA00022723"/>
    </source>
</evidence>
<keyword evidence="3 4" id="KW-0862">Zinc</keyword>
<evidence type="ECO:0000256" key="1">
    <source>
        <dbReference type="ARBA" id="ARBA00022490"/>
    </source>
</evidence>
<feature type="binding site" evidence="4">
    <location>
        <position position="71"/>
    </location>
    <ligand>
        <name>Zn(2+)</name>
        <dbReference type="ChEBI" id="CHEBI:29105"/>
    </ligand>
</feature>
<dbReference type="InterPro" id="IPR023524">
    <property type="entry name" value="Uncharacterised_SprT-like"/>
</dbReference>
<feature type="binding site" evidence="4">
    <location>
        <position position="67"/>
    </location>
    <ligand>
        <name>Zn(2+)</name>
        <dbReference type="ChEBI" id="CHEBI:29105"/>
    </ligand>
</feature>
<reference evidence="7" key="1">
    <citation type="journal article" date="2019" name="Int. J. Syst. Evol. Microbiol.">
        <title>The Global Catalogue of Microorganisms (GCM) 10K type strain sequencing project: providing services to taxonomists for standard genome sequencing and annotation.</title>
        <authorList>
            <consortium name="The Broad Institute Genomics Platform"/>
            <consortium name="The Broad Institute Genome Sequencing Center for Infectious Disease"/>
            <person name="Wu L."/>
            <person name="Ma J."/>
        </authorList>
    </citation>
    <scope>NUCLEOTIDE SEQUENCE [LARGE SCALE GENOMIC DNA]</scope>
    <source>
        <strain evidence="7">CGMCC 1.12237</strain>
    </source>
</reference>
<evidence type="ECO:0000313" key="6">
    <source>
        <dbReference type="EMBL" id="MFC5465544.1"/>
    </source>
</evidence>
<accession>A0ABW0LHZ1</accession>
<sequence length="160" mass="18838">MTNEELQLLTERISLEFFHKPFLHKATFNQRLRTTGGRYLLASHNIEINRKYYDEHGLNEIEGIIKHELCHYHLHLEGKGYQHRDADFRALMKKVGAPRHCTPLISKANQRKSGKIYIYQCTSCYHEYMRKRKVDTKRFVCGKCSGNLKPVSITTITKKK</sequence>
<dbReference type="HAMAP" id="MF_00745">
    <property type="entry name" value="SprT_like"/>
    <property type="match status" value="1"/>
</dbReference>
<dbReference type="NCBIfam" id="NF003339">
    <property type="entry name" value="PRK04351.1"/>
    <property type="match status" value="1"/>
</dbReference>
<dbReference type="Pfam" id="PF17283">
    <property type="entry name" value="Zn_ribbon_SprT"/>
    <property type="match status" value="1"/>
</dbReference>
<feature type="domain" description="SprT-like" evidence="5">
    <location>
        <begin position="4"/>
        <end position="151"/>
    </location>
</feature>
<dbReference type="InterPro" id="IPR035240">
    <property type="entry name" value="SprT_Zn_ribbon"/>
</dbReference>
<evidence type="ECO:0000259" key="5">
    <source>
        <dbReference type="SMART" id="SM00731"/>
    </source>
</evidence>
<dbReference type="Proteomes" id="UP001596147">
    <property type="component" value="Unassembled WGS sequence"/>
</dbReference>
<comment type="caution">
    <text evidence="6">The sequence shown here is derived from an EMBL/GenBank/DDBJ whole genome shotgun (WGS) entry which is preliminary data.</text>
</comment>
<evidence type="ECO:0000256" key="3">
    <source>
        <dbReference type="ARBA" id="ARBA00022833"/>
    </source>
</evidence>
<dbReference type="Pfam" id="PF10263">
    <property type="entry name" value="SprT-like"/>
    <property type="match status" value="1"/>
</dbReference>
<comment type="subcellular location">
    <subcellularLocation>
        <location evidence="4">Cytoplasm</location>
    </subcellularLocation>
</comment>
<dbReference type="SMART" id="SM00731">
    <property type="entry name" value="SprT"/>
    <property type="match status" value="1"/>
</dbReference>
<organism evidence="6 7">
    <name type="scientific">Lederbergia graminis</name>
    <dbReference type="NCBI Taxonomy" id="735518"/>
    <lineage>
        <taxon>Bacteria</taxon>
        <taxon>Bacillati</taxon>
        <taxon>Bacillota</taxon>
        <taxon>Bacilli</taxon>
        <taxon>Bacillales</taxon>
        <taxon>Bacillaceae</taxon>
        <taxon>Lederbergia</taxon>
    </lineage>
</organism>
<keyword evidence="1 4" id="KW-0963">Cytoplasm</keyword>
<dbReference type="RefSeq" id="WP_382352033.1">
    <property type="nucleotide sequence ID" value="NZ_JBHSMC010000014.1"/>
</dbReference>
<comment type="cofactor">
    <cofactor evidence="4">
        <name>Zn(2+)</name>
        <dbReference type="ChEBI" id="CHEBI:29105"/>
    </cofactor>
    <text evidence="4">Binds 1 zinc ion.</text>
</comment>
<dbReference type="InterPro" id="IPR006640">
    <property type="entry name" value="SprT-like_domain"/>
</dbReference>
<proteinExistence type="inferred from homology"/>
<name>A0ABW0LHZ1_9BACI</name>
<gene>
    <name evidence="6" type="ORF">ACFPM4_12355</name>
</gene>
<feature type="active site" evidence="4">
    <location>
        <position position="68"/>
    </location>
</feature>
<dbReference type="EMBL" id="JBHSMC010000014">
    <property type="protein sequence ID" value="MFC5465544.1"/>
    <property type="molecule type" value="Genomic_DNA"/>
</dbReference>
<evidence type="ECO:0000313" key="7">
    <source>
        <dbReference type="Proteomes" id="UP001596147"/>
    </source>
</evidence>
<evidence type="ECO:0000256" key="4">
    <source>
        <dbReference type="HAMAP-Rule" id="MF_00745"/>
    </source>
</evidence>
<keyword evidence="2 4" id="KW-0479">Metal-binding</keyword>
<comment type="similarity">
    <text evidence="4">Belongs to the SprT family.</text>
</comment>
<keyword evidence="7" id="KW-1185">Reference proteome</keyword>